<reference evidence="2 3" key="2">
    <citation type="journal article" date="2013" name="Genome Biol. Evol.">
        <title>Genome sequencing of Giardia lamblia genotypes A2 and B isolates (DH and GS) and comparative analysis with the genomes of genotypes A1 and E (WB and Pig).</title>
        <authorList>
            <person name="Adam R.D."/>
            <person name="Dahlstrom E.W."/>
            <person name="Martens C.A."/>
            <person name="Bruno D.P."/>
            <person name="Barbian K.D."/>
            <person name="Ricklefs S.M."/>
            <person name="Hernandez M.M."/>
            <person name="Narla N.P."/>
            <person name="Patel R.B."/>
            <person name="Porcella S.F."/>
            <person name="Nash T.E."/>
        </authorList>
    </citation>
    <scope>NUCLEOTIDE SEQUENCE [LARGE SCALE GENOMIC DNA]</scope>
    <source>
        <strain evidence="2 3">DH</strain>
    </source>
</reference>
<dbReference type="Proteomes" id="UP000018320">
    <property type="component" value="Unassembled WGS sequence"/>
</dbReference>
<name>V6TD50_GIAIN</name>
<organism evidence="2 3">
    <name type="scientific">Giardia intestinalis</name>
    <name type="common">Giardia lamblia</name>
    <dbReference type="NCBI Taxonomy" id="5741"/>
    <lineage>
        <taxon>Eukaryota</taxon>
        <taxon>Metamonada</taxon>
        <taxon>Diplomonadida</taxon>
        <taxon>Hexamitidae</taxon>
        <taxon>Giardiinae</taxon>
        <taxon>Giardia</taxon>
    </lineage>
</organism>
<dbReference type="VEuPathDB" id="GiardiaDB:GL50581_3091"/>
<evidence type="ECO:0000313" key="2">
    <source>
        <dbReference type="EMBL" id="ESU34725.1"/>
    </source>
</evidence>
<sequence length="185" mass="19893">VSLYLGDHSEDVCPLAGHTRWLCGLPCESAKQLTEHLRKANDDRHRVPGDDKLILPSHIPNRTATMLIHQGARMIASIEQAGTGVALPAIRGLNALVGSCQRAPLPNNTTEQSQSKADPDPEKARRRIANRVNNALSFGAVAKALRALDGTPMVDIKSEKAKAALSALHPCVLPKTTLALTTLHR</sequence>
<feature type="non-terminal residue" evidence="2">
    <location>
        <position position="1"/>
    </location>
</feature>
<reference evidence="3" key="1">
    <citation type="submission" date="2012-02" db="EMBL/GenBank/DDBJ databases">
        <title>Genome sequencing of Giardia lamblia Genotypes A2 and B isolates (DH and GS) and comparative analysis with the genomes of Genotypes A1 and E (WB and Pig).</title>
        <authorList>
            <person name="Adam R."/>
            <person name="Dahlstrom E."/>
            <person name="Martens C."/>
            <person name="Bruno D."/>
            <person name="Barbian K."/>
            <person name="Porcella S.F."/>
            <person name="Nash T."/>
        </authorList>
    </citation>
    <scope>NUCLEOTIDE SEQUENCE</scope>
    <source>
        <strain evidence="3">DH</strain>
    </source>
</reference>
<gene>
    <name evidence="2" type="ORF">DHA2_154254</name>
</gene>
<evidence type="ECO:0000256" key="1">
    <source>
        <dbReference type="SAM" id="MobiDB-lite"/>
    </source>
</evidence>
<proteinExistence type="predicted"/>
<feature type="region of interest" description="Disordered" evidence="1">
    <location>
        <begin position="104"/>
        <end position="124"/>
    </location>
</feature>
<dbReference type="VEuPathDB" id="GiardiaDB:DHA2_154254"/>
<dbReference type="AlphaFoldDB" id="V6TD50"/>
<comment type="caution">
    <text evidence="2">The sequence shown here is derived from an EMBL/GenBank/DDBJ whole genome shotgun (WGS) entry which is preliminary data.</text>
</comment>
<accession>V6TD50</accession>
<evidence type="ECO:0000313" key="3">
    <source>
        <dbReference type="Proteomes" id="UP000018320"/>
    </source>
</evidence>
<feature type="compositionally biased region" description="Polar residues" evidence="1">
    <location>
        <begin position="106"/>
        <end position="116"/>
    </location>
</feature>
<protein>
    <submittedName>
        <fullName evidence="2">Uncharacterized protein</fullName>
    </submittedName>
</protein>
<dbReference type="EMBL" id="AHGT01000170">
    <property type="protein sequence ID" value="ESU34725.1"/>
    <property type="molecule type" value="Genomic_DNA"/>
</dbReference>